<comment type="caution">
    <text evidence="2">The sequence shown here is derived from an EMBL/GenBank/DDBJ whole genome shotgun (WGS) entry which is preliminary data.</text>
</comment>
<protein>
    <submittedName>
        <fullName evidence="2">Uncharacterized protein</fullName>
    </submittedName>
</protein>
<reference evidence="2" key="1">
    <citation type="submission" date="2019-05" db="EMBL/GenBank/DDBJ databases">
        <title>The de novo reference genome and transcriptome assemblies of the wild tomato species Solanum chilense.</title>
        <authorList>
            <person name="Stam R."/>
            <person name="Nosenko T."/>
            <person name="Hoerger A.C."/>
            <person name="Stephan W."/>
            <person name="Seidel M.A."/>
            <person name="Kuhn J.M.M."/>
            <person name="Haberer G."/>
            <person name="Tellier A."/>
        </authorList>
    </citation>
    <scope>NUCLEOTIDE SEQUENCE</scope>
    <source>
        <tissue evidence="2">Mature leaves</tissue>
    </source>
</reference>
<evidence type="ECO:0000313" key="2">
    <source>
        <dbReference type="EMBL" id="TMX04329.1"/>
    </source>
</evidence>
<dbReference type="AlphaFoldDB" id="A0A6N2CC07"/>
<feature type="non-terminal residue" evidence="2">
    <location>
        <position position="96"/>
    </location>
</feature>
<gene>
    <name evidence="2" type="ORF">EJD97_009752</name>
</gene>
<feature type="region of interest" description="Disordered" evidence="1">
    <location>
        <begin position="1"/>
        <end position="38"/>
    </location>
</feature>
<evidence type="ECO:0000256" key="1">
    <source>
        <dbReference type="SAM" id="MobiDB-lite"/>
    </source>
</evidence>
<dbReference type="EMBL" id="RXGB01000252">
    <property type="protein sequence ID" value="TMX04329.1"/>
    <property type="molecule type" value="Genomic_DNA"/>
</dbReference>
<name>A0A6N2CC07_SOLCI</name>
<proteinExistence type="predicted"/>
<accession>A0A6N2CC07</accession>
<sequence length="96" mass="10238">MNTRRNAGGEIGGAAAGINQVPSQAPPAGMEMHVNPTGLTHGEVRKSLVEMSQAITLQAQAMTAKAEQQGVPRKNPPASIMASRLRNFTRMNSHIY</sequence>
<organism evidence="2">
    <name type="scientific">Solanum chilense</name>
    <name type="common">Tomato</name>
    <name type="synonym">Lycopersicon chilense</name>
    <dbReference type="NCBI Taxonomy" id="4083"/>
    <lineage>
        <taxon>Eukaryota</taxon>
        <taxon>Viridiplantae</taxon>
        <taxon>Streptophyta</taxon>
        <taxon>Embryophyta</taxon>
        <taxon>Tracheophyta</taxon>
        <taxon>Spermatophyta</taxon>
        <taxon>Magnoliopsida</taxon>
        <taxon>eudicotyledons</taxon>
        <taxon>Gunneridae</taxon>
        <taxon>Pentapetalae</taxon>
        <taxon>asterids</taxon>
        <taxon>lamiids</taxon>
        <taxon>Solanales</taxon>
        <taxon>Solanaceae</taxon>
        <taxon>Solanoideae</taxon>
        <taxon>Solaneae</taxon>
        <taxon>Solanum</taxon>
        <taxon>Solanum subgen. Lycopersicon</taxon>
    </lineage>
</organism>